<evidence type="ECO:0000313" key="2">
    <source>
        <dbReference type="Proteomes" id="UP001139450"/>
    </source>
</evidence>
<dbReference type="EMBL" id="JALJEJ010000013">
    <property type="protein sequence ID" value="MCJ8211860.1"/>
    <property type="molecule type" value="Genomic_DNA"/>
</dbReference>
<keyword evidence="2" id="KW-1185">Reference proteome</keyword>
<evidence type="ECO:0008006" key="3">
    <source>
        <dbReference type="Google" id="ProtNLM"/>
    </source>
</evidence>
<proteinExistence type="predicted"/>
<dbReference type="Proteomes" id="UP001139450">
    <property type="component" value="Unassembled WGS sequence"/>
</dbReference>
<dbReference type="AlphaFoldDB" id="A0A9X2BBL7"/>
<accession>A0A9X2BBL7</accession>
<comment type="caution">
    <text evidence="1">The sequence shown here is derived from an EMBL/GenBank/DDBJ whole genome shotgun (WGS) entry which is preliminary data.</text>
</comment>
<sequence length="342" mass="39456">MKRIIEMKFPAMVNNYGETPKDLQLSWVNDNLSSLQKKLETVKRLLTQPVDNARFNEAINAIYFIIDKLPLMVTRLNVGTHIFRARPNYGKLYSKKQDISYNIENVDKISAGRFNRPLEPLFYGSLRVNNPKIDPVLHCSLEACKQLKDQINPPAIQDLTIGCWINKGLLPVINLSFDEKHLAGNADLRQATDNFKAKTDKFFSPAASKFIFKFMEFFSELACSVNKDESSYFIMNAYLFAIRYYYANERNTAIPGVIYPSAMTDNHGLNMVLVPQAVDYFLELQYVYMQRFFLPKGSKTYISYPCSELIKVADEKFNFARVRPYILNGEVVDYGLTHNKYN</sequence>
<name>A0A9X2BBL7_9SPHI</name>
<gene>
    <name evidence="1" type="ORF">MUY27_19225</name>
</gene>
<reference evidence="1" key="1">
    <citation type="submission" date="2022-04" db="EMBL/GenBank/DDBJ databases">
        <title>Mucilaginibacter sp. RS28 isolated from freshwater.</title>
        <authorList>
            <person name="Ko S.-R."/>
        </authorList>
    </citation>
    <scope>NUCLEOTIDE SEQUENCE</scope>
    <source>
        <strain evidence="1">RS28</strain>
    </source>
</reference>
<organism evidence="1 2">
    <name type="scientific">Mucilaginibacter straminoryzae</name>
    <dbReference type="NCBI Taxonomy" id="2932774"/>
    <lineage>
        <taxon>Bacteria</taxon>
        <taxon>Pseudomonadati</taxon>
        <taxon>Bacteroidota</taxon>
        <taxon>Sphingobacteriia</taxon>
        <taxon>Sphingobacteriales</taxon>
        <taxon>Sphingobacteriaceae</taxon>
        <taxon>Mucilaginibacter</taxon>
    </lineage>
</organism>
<protein>
    <recommendedName>
        <fullName evidence="3">RES domain-containing protein</fullName>
    </recommendedName>
</protein>
<evidence type="ECO:0000313" key="1">
    <source>
        <dbReference type="EMBL" id="MCJ8211860.1"/>
    </source>
</evidence>
<dbReference type="RefSeq" id="WP_245132859.1">
    <property type="nucleotide sequence ID" value="NZ_JALJEJ010000013.1"/>
</dbReference>